<evidence type="ECO:0008006" key="12">
    <source>
        <dbReference type="Google" id="ProtNLM"/>
    </source>
</evidence>
<dbReference type="OrthoDB" id="1470350at2759"/>
<evidence type="ECO:0000256" key="3">
    <source>
        <dbReference type="ARBA" id="ARBA00022617"/>
    </source>
</evidence>
<keyword evidence="9" id="KW-0812">Transmembrane</keyword>
<dbReference type="PRINTS" id="PR00385">
    <property type="entry name" value="P450"/>
</dbReference>
<feature type="transmembrane region" description="Helical" evidence="9">
    <location>
        <begin position="12"/>
        <end position="36"/>
    </location>
</feature>
<evidence type="ECO:0000256" key="7">
    <source>
        <dbReference type="PIRSR" id="PIRSR602403-1"/>
    </source>
</evidence>
<evidence type="ECO:0000256" key="6">
    <source>
        <dbReference type="ARBA" id="ARBA00023026"/>
    </source>
</evidence>
<keyword evidence="4 7" id="KW-0479">Metal-binding</keyword>
<keyword evidence="6" id="KW-0843">Virulence</keyword>
<keyword evidence="9" id="KW-1133">Transmembrane helix</keyword>
<evidence type="ECO:0000256" key="1">
    <source>
        <dbReference type="ARBA" id="ARBA00001971"/>
    </source>
</evidence>
<dbReference type="Gene3D" id="1.10.630.10">
    <property type="entry name" value="Cytochrome P450"/>
    <property type="match status" value="1"/>
</dbReference>
<comment type="cofactor">
    <cofactor evidence="1 7">
        <name>heme</name>
        <dbReference type="ChEBI" id="CHEBI:30413"/>
    </cofactor>
</comment>
<dbReference type="GO" id="GO:0004497">
    <property type="term" value="F:monooxygenase activity"/>
    <property type="evidence" value="ECO:0007669"/>
    <property type="project" value="UniProtKB-KW"/>
</dbReference>
<sequence length="309" mass="34912">MGLDLTFRGILLLTLQSIATIFFVGVLYVLAASFIAAAKRFGPIVKVALDELIPKKLLEERKNHQALTDEKVQARLERKTDRKDFITYILRHNDTETGMSVSGIKSTSGVLLLAGSETTATLLSAMTYYLLAPGNEHILRELVKEIRTAFTSEDEIDIISVNKLKYQLAVLDEAMRIHPPAPFGGLRVVAGEGQWVSGYWTQISCVMYGAHHQPRNFKNPEKLAPERWLGDPEYAGDEKGAFQLFSLGPRNCIGRNLAYAEMRLILARIIWNFDLEMVDESKNWAKNMKVFLLWEKLPLYVNLKPVART</sequence>
<comment type="similarity">
    <text evidence="2 8">Belongs to the cytochrome P450 family.</text>
</comment>
<dbReference type="Pfam" id="PF00067">
    <property type="entry name" value="p450"/>
    <property type="match status" value="1"/>
</dbReference>
<keyword evidence="8" id="KW-0503">Monooxygenase</keyword>
<feature type="binding site" description="axial binding residue" evidence="7">
    <location>
        <position position="252"/>
    </location>
    <ligand>
        <name>heme</name>
        <dbReference type="ChEBI" id="CHEBI:30413"/>
    </ligand>
    <ligandPart>
        <name>Fe</name>
        <dbReference type="ChEBI" id="CHEBI:18248"/>
    </ligandPart>
</feature>
<evidence type="ECO:0000313" key="10">
    <source>
        <dbReference type="EMBL" id="KAB8292426.1"/>
    </source>
</evidence>
<dbReference type="EMBL" id="VIGI01000013">
    <property type="protein sequence ID" value="KAB8292426.1"/>
    <property type="molecule type" value="Genomic_DNA"/>
</dbReference>
<comment type="caution">
    <text evidence="10">The sequence shown here is derived from an EMBL/GenBank/DDBJ whole genome shotgun (WGS) entry which is preliminary data.</text>
</comment>
<evidence type="ECO:0000256" key="4">
    <source>
        <dbReference type="ARBA" id="ARBA00022723"/>
    </source>
</evidence>
<dbReference type="PANTHER" id="PTHR24305">
    <property type="entry name" value="CYTOCHROME P450"/>
    <property type="match status" value="1"/>
</dbReference>
<dbReference type="GO" id="GO:0020037">
    <property type="term" value="F:heme binding"/>
    <property type="evidence" value="ECO:0007669"/>
    <property type="project" value="InterPro"/>
</dbReference>
<dbReference type="PRINTS" id="PR00465">
    <property type="entry name" value="EP450IV"/>
</dbReference>
<accession>A0A5N6JV64</accession>
<protein>
    <recommendedName>
        <fullName evidence="12">Cytochrome P450</fullName>
    </recommendedName>
</protein>
<name>A0A5N6JV64_MONLA</name>
<organism evidence="10 11">
    <name type="scientific">Monilinia laxa</name>
    <name type="common">Brown rot fungus</name>
    <name type="synonym">Sclerotinia laxa</name>
    <dbReference type="NCBI Taxonomy" id="61186"/>
    <lineage>
        <taxon>Eukaryota</taxon>
        <taxon>Fungi</taxon>
        <taxon>Dikarya</taxon>
        <taxon>Ascomycota</taxon>
        <taxon>Pezizomycotina</taxon>
        <taxon>Leotiomycetes</taxon>
        <taxon>Helotiales</taxon>
        <taxon>Sclerotiniaceae</taxon>
        <taxon>Monilinia</taxon>
    </lineage>
</organism>
<dbReference type="CDD" id="cd11058">
    <property type="entry name" value="CYP60B-like"/>
    <property type="match status" value="1"/>
</dbReference>
<dbReference type="GO" id="GO:0016705">
    <property type="term" value="F:oxidoreductase activity, acting on paired donors, with incorporation or reduction of molecular oxygen"/>
    <property type="evidence" value="ECO:0007669"/>
    <property type="project" value="InterPro"/>
</dbReference>
<dbReference type="AlphaFoldDB" id="A0A5N6JV64"/>
<evidence type="ECO:0000256" key="9">
    <source>
        <dbReference type="SAM" id="Phobius"/>
    </source>
</evidence>
<proteinExistence type="inferred from homology"/>
<keyword evidence="9" id="KW-0472">Membrane</keyword>
<reference evidence="10 11" key="1">
    <citation type="submission" date="2019-06" db="EMBL/GenBank/DDBJ databases">
        <title>Genome Sequence of the Brown Rot Fungal Pathogen Monilinia laxa.</title>
        <authorList>
            <person name="De Miccolis Angelini R.M."/>
            <person name="Landi L."/>
            <person name="Abate D."/>
            <person name="Pollastro S."/>
            <person name="Romanazzi G."/>
            <person name="Faretra F."/>
        </authorList>
    </citation>
    <scope>NUCLEOTIDE SEQUENCE [LARGE SCALE GENOMIC DNA]</scope>
    <source>
        <strain evidence="10 11">Mlax316</strain>
    </source>
</reference>
<evidence type="ECO:0000256" key="2">
    <source>
        <dbReference type="ARBA" id="ARBA00010617"/>
    </source>
</evidence>
<evidence type="ECO:0000256" key="8">
    <source>
        <dbReference type="RuleBase" id="RU000461"/>
    </source>
</evidence>
<dbReference type="InterPro" id="IPR002403">
    <property type="entry name" value="Cyt_P450_E_grp-IV"/>
</dbReference>
<keyword evidence="8" id="KW-0560">Oxidoreductase</keyword>
<keyword evidence="11" id="KW-1185">Reference proteome</keyword>
<dbReference type="InterPro" id="IPR036396">
    <property type="entry name" value="Cyt_P450_sf"/>
</dbReference>
<dbReference type="InterPro" id="IPR017972">
    <property type="entry name" value="Cyt_P450_CS"/>
</dbReference>
<gene>
    <name evidence="10" type="ORF">EYC80_008152</name>
</gene>
<dbReference type="InterPro" id="IPR050121">
    <property type="entry name" value="Cytochrome_P450_monoxygenase"/>
</dbReference>
<evidence type="ECO:0000313" key="11">
    <source>
        <dbReference type="Proteomes" id="UP000326757"/>
    </source>
</evidence>
<dbReference type="Proteomes" id="UP000326757">
    <property type="component" value="Unassembled WGS sequence"/>
</dbReference>
<dbReference type="PROSITE" id="PS00086">
    <property type="entry name" value="CYTOCHROME_P450"/>
    <property type="match status" value="1"/>
</dbReference>
<keyword evidence="3 7" id="KW-0349">Heme</keyword>
<dbReference type="SUPFAM" id="SSF48264">
    <property type="entry name" value="Cytochrome P450"/>
    <property type="match status" value="1"/>
</dbReference>
<dbReference type="InterPro" id="IPR001128">
    <property type="entry name" value="Cyt_P450"/>
</dbReference>
<dbReference type="PANTHER" id="PTHR24305:SF210">
    <property type="entry name" value="CYTOCHROME P450 MONOOXYGENASE ASQL-RELATED"/>
    <property type="match status" value="1"/>
</dbReference>
<dbReference type="GO" id="GO:0005506">
    <property type="term" value="F:iron ion binding"/>
    <property type="evidence" value="ECO:0007669"/>
    <property type="project" value="InterPro"/>
</dbReference>
<keyword evidence="5 7" id="KW-0408">Iron</keyword>
<evidence type="ECO:0000256" key="5">
    <source>
        <dbReference type="ARBA" id="ARBA00023004"/>
    </source>
</evidence>